<dbReference type="InterPro" id="IPR013766">
    <property type="entry name" value="Thioredoxin_domain"/>
</dbReference>
<comment type="similarity">
    <text evidence="1 4">Belongs to the glutathione peroxidase family.</text>
</comment>
<dbReference type="Gene3D" id="3.40.30.10">
    <property type="entry name" value="Glutaredoxin"/>
    <property type="match status" value="1"/>
</dbReference>
<dbReference type="PROSITE" id="PS51355">
    <property type="entry name" value="GLUTATHIONE_PEROXID_3"/>
    <property type="match status" value="1"/>
</dbReference>
<comment type="caution">
    <text evidence="6">The sequence shown here is derived from an EMBL/GenBank/DDBJ whole genome shotgun (WGS) entry which is preliminary data.</text>
</comment>
<dbReference type="PRINTS" id="PR01011">
    <property type="entry name" value="GLUTPROXDASE"/>
</dbReference>
<dbReference type="InterPro" id="IPR036249">
    <property type="entry name" value="Thioredoxin-like_sf"/>
</dbReference>
<dbReference type="PIRSF" id="PIRSF000303">
    <property type="entry name" value="Glutathion_perox"/>
    <property type="match status" value="1"/>
</dbReference>
<dbReference type="Proteomes" id="UP000665561">
    <property type="component" value="Unassembled WGS sequence"/>
</dbReference>
<dbReference type="PROSITE" id="PS00460">
    <property type="entry name" value="GLUTATHIONE_PEROXID_1"/>
    <property type="match status" value="1"/>
</dbReference>
<reference evidence="6 7" key="1">
    <citation type="submission" date="2020-01" db="EMBL/GenBank/DDBJ databases">
        <title>Paenibacillus soybeanensis sp. nov. isolated from the nodules of soybean (Glycine max(L.) Merr).</title>
        <authorList>
            <person name="Wang H."/>
        </authorList>
    </citation>
    <scope>NUCLEOTIDE SEQUENCE [LARGE SCALE GENOMIC DNA]</scope>
    <source>
        <strain evidence="6 7">T1</strain>
    </source>
</reference>
<name>A0ABW9XNS0_9BACL</name>
<organism evidence="6 7">
    <name type="scientific">Paenibacillus glycinis</name>
    <dbReference type="NCBI Taxonomy" id="2697035"/>
    <lineage>
        <taxon>Bacteria</taxon>
        <taxon>Bacillati</taxon>
        <taxon>Bacillota</taxon>
        <taxon>Bacilli</taxon>
        <taxon>Bacillales</taxon>
        <taxon>Paenibacillaceae</taxon>
        <taxon>Paenibacillus</taxon>
    </lineage>
</organism>
<dbReference type="InterPro" id="IPR029759">
    <property type="entry name" value="GPX_AS"/>
</dbReference>
<sequence length="167" mass="18688">MSVYDFTVRTSRGEQKSLADYRGQVLLIVNTATKCGLAPQFKELQQLHEKYREQGLTVLGFPCNQFMDQEPVANSEMQETCEINFGVTFPLLGKVDVNGANADPLYKYLKKEASGFIGSGIKWNFTKFLVDAEGNVVKRYSPSTKPLKFEKHIQKLLEDAKSGTPVG</sequence>
<dbReference type="PROSITE" id="PS51352">
    <property type="entry name" value="THIOREDOXIN_2"/>
    <property type="match status" value="1"/>
</dbReference>
<dbReference type="RefSeq" id="WP_161742849.1">
    <property type="nucleotide sequence ID" value="NZ_JAAAMV010000004.1"/>
</dbReference>
<feature type="domain" description="Thioredoxin" evidence="5">
    <location>
        <begin position="1"/>
        <end position="158"/>
    </location>
</feature>
<protein>
    <recommendedName>
        <fullName evidence="4">Glutathione peroxidase</fullName>
    </recommendedName>
</protein>
<evidence type="ECO:0000256" key="3">
    <source>
        <dbReference type="ARBA" id="ARBA00023002"/>
    </source>
</evidence>
<evidence type="ECO:0000256" key="4">
    <source>
        <dbReference type="RuleBase" id="RU000499"/>
    </source>
</evidence>
<dbReference type="InterPro" id="IPR000889">
    <property type="entry name" value="Glutathione_peroxidase"/>
</dbReference>
<evidence type="ECO:0000313" key="7">
    <source>
        <dbReference type="Proteomes" id="UP000665561"/>
    </source>
</evidence>
<evidence type="ECO:0000256" key="1">
    <source>
        <dbReference type="ARBA" id="ARBA00006926"/>
    </source>
</evidence>
<dbReference type="Pfam" id="PF00255">
    <property type="entry name" value="GSHPx"/>
    <property type="match status" value="1"/>
</dbReference>
<dbReference type="PROSITE" id="PS00763">
    <property type="entry name" value="GLUTATHIONE_PEROXID_2"/>
    <property type="match status" value="1"/>
</dbReference>
<dbReference type="PANTHER" id="PTHR11592">
    <property type="entry name" value="GLUTATHIONE PEROXIDASE"/>
    <property type="match status" value="1"/>
</dbReference>
<dbReference type="EMBL" id="JAAAMV010000004">
    <property type="protein sequence ID" value="NBD24044.1"/>
    <property type="molecule type" value="Genomic_DNA"/>
</dbReference>
<accession>A0ABW9XNS0</accession>
<gene>
    <name evidence="6" type="ORF">GT019_09180</name>
</gene>
<dbReference type="PANTHER" id="PTHR11592:SF78">
    <property type="entry name" value="GLUTATHIONE PEROXIDASE"/>
    <property type="match status" value="1"/>
</dbReference>
<proteinExistence type="inferred from homology"/>
<dbReference type="SUPFAM" id="SSF52833">
    <property type="entry name" value="Thioredoxin-like"/>
    <property type="match status" value="1"/>
</dbReference>
<evidence type="ECO:0000256" key="2">
    <source>
        <dbReference type="ARBA" id="ARBA00022559"/>
    </source>
</evidence>
<evidence type="ECO:0000313" key="6">
    <source>
        <dbReference type="EMBL" id="NBD24044.1"/>
    </source>
</evidence>
<dbReference type="CDD" id="cd00340">
    <property type="entry name" value="GSH_Peroxidase"/>
    <property type="match status" value="1"/>
</dbReference>
<keyword evidence="7" id="KW-1185">Reference proteome</keyword>
<evidence type="ECO:0000259" key="5">
    <source>
        <dbReference type="PROSITE" id="PS51352"/>
    </source>
</evidence>
<keyword evidence="2 4" id="KW-0575">Peroxidase</keyword>
<dbReference type="InterPro" id="IPR029760">
    <property type="entry name" value="GPX_CS"/>
</dbReference>
<keyword evidence="3 4" id="KW-0560">Oxidoreductase</keyword>